<reference evidence="1 2" key="2">
    <citation type="journal article" date="2022" name="Mol. Ecol. Resour.">
        <title>The genomes of chicory, endive, great burdock and yacon provide insights into Asteraceae paleo-polyploidization history and plant inulin production.</title>
        <authorList>
            <person name="Fan W."/>
            <person name="Wang S."/>
            <person name="Wang H."/>
            <person name="Wang A."/>
            <person name="Jiang F."/>
            <person name="Liu H."/>
            <person name="Zhao H."/>
            <person name="Xu D."/>
            <person name="Zhang Y."/>
        </authorList>
    </citation>
    <scope>NUCLEOTIDE SEQUENCE [LARGE SCALE GENOMIC DNA]</scope>
    <source>
        <strain evidence="2">cv. Yunnan</strain>
        <tissue evidence="1">Leaves</tissue>
    </source>
</reference>
<reference evidence="2" key="1">
    <citation type="journal article" date="2022" name="Mol. Ecol. Resour.">
        <title>The genomes of chicory, endive, great burdock and yacon provide insights into Asteraceae palaeo-polyploidization history and plant inulin production.</title>
        <authorList>
            <person name="Fan W."/>
            <person name="Wang S."/>
            <person name="Wang H."/>
            <person name="Wang A."/>
            <person name="Jiang F."/>
            <person name="Liu H."/>
            <person name="Zhao H."/>
            <person name="Xu D."/>
            <person name="Zhang Y."/>
        </authorList>
    </citation>
    <scope>NUCLEOTIDE SEQUENCE [LARGE SCALE GENOMIC DNA]</scope>
    <source>
        <strain evidence="2">cv. Yunnan</strain>
    </source>
</reference>
<proteinExistence type="predicted"/>
<organism evidence="1 2">
    <name type="scientific">Smallanthus sonchifolius</name>
    <dbReference type="NCBI Taxonomy" id="185202"/>
    <lineage>
        <taxon>Eukaryota</taxon>
        <taxon>Viridiplantae</taxon>
        <taxon>Streptophyta</taxon>
        <taxon>Embryophyta</taxon>
        <taxon>Tracheophyta</taxon>
        <taxon>Spermatophyta</taxon>
        <taxon>Magnoliopsida</taxon>
        <taxon>eudicotyledons</taxon>
        <taxon>Gunneridae</taxon>
        <taxon>Pentapetalae</taxon>
        <taxon>asterids</taxon>
        <taxon>campanulids</taxon>
        <taxon>Asterales</taxon>
        <taxon>Asteraceae</taxon>
        <taxon>Asteroideae</taxon>
        <taxon>Heliantheae alliance</taxon>
        <taxon>Millerieae</taxon>
        <taxon>Smallanthus</taxon>
    </lineage>
</organism>
<dbReference type="EMBL" id="CM042046">
    <property type="protein sequence ID" value="KAI3676585.1"/>
    <property type="molecule type" value="Genomic_DNA"/>
</dbReference>
<evidence type="ECO:0000313" key="2">
    <source>
        <dbReference type="Proteomes" id="UP001056120"/>
    </source>
</evidence>
<protein>
    <submittedName>
        <fullName evidence="1">Uncharacterized protein</fullName>
    </submittedName>
</protein>
<accession>A0ACB8XZU9</accession>
<keyword evidence="2" id="KW-1185">Reference proteome</keyword>
<evidence type="ECO:0000313" key="1">
    <source>
        <dbReference type="EMBL" id="KAI3676585.1"/>
    </source>
</evidence>
<gene>
    <name evidence="1" type="ORF">L1987_86196</name>
</gene>
<sequence length="578" mass="64739">MENPRTHDKKKNIKTLPVAINIGAGAGAGKFGIGGIVLVGGALVTATIVSALVFKTRSRPSTSENEKNSMSPSPETLSVDVPNKLELMMTDKDCCADSLPLEVQNLSDEVTSRKEIQTQSIQSLTLDEKHNYVRAGDSNEDIVVSAVVEDEENTSVHDDSAFESEELDNSCEKIDLDSEEQVVMAAEIQEDSCLETDEEQKHLMLIDKENNEHVDANSLVNDEGVTSVEEDIVSEASENGDEEGEDHQDTVSMNEAMEAACVNQLEVEDNLQVQFFEETEKDCNDEIAHEVVMEKEAIYATSLIPIEVAPNAQETHQVCETFVVECVMNRLKEAVDDQTTAKQDTPPSGLMHKEEKGKETAQNVEEDVTVEDELLIEAAKVDDQTNNPPSQLTNKEEKEEETVKESTPASELRNKEQNDKETAQNVEEHVTIEDELFNEDNKDNVVEMRQDQLIEAAKVDDQTPKETEHELIKKEVPHVQSFKEDEDSEELSPEAKISNHKTAEKMAEIQTLLGEKQAFASESWNLKLMIWSVLISVWCLCHWYSELPFLELSLVGSLLFFLILLGYRNRATYLVKYE</sequence>
<dbReference type="Proteomes" id="UP001056120">
    <property type="component" value="Linkage Group LG29"/>
</dbReference>
<comment type="caution">
    <text evidence="1">The sequence shown here is derived from an EMBL/GenBank/DDBJ whole genome shotgun (WGS) entry which is preliminary data.</text>
</comment>
<name>A0ACB8XZU9_9ASTR</name>